<dbReference type="SUPFAM" id="SSF53850">
    <property type="entry name" value="Periplasmic binding protein-like II"/>
    <property type="match status" value="1"/>
</dbReference>
<dbReference type="EMBL" id="BMAW01112496">
    <property type="protein sequence ID" value="GFT52820.1"/>
    <property type="molecule type" value="Genomic_DNA"/>
</dbReference>
<evidence type="ECO:0000313" key="2">
    <source>
        <dbReference type="Proteomes" id="UP000887013"/>
    </source>
</evidence>
<evidence type="ECO:0000313" key="1">
    <source>
        <dbReference type="EMBL" id="GFT52820.1"/>
    </source>
</evidence>
<name>A0A8X6P5L4_NEPPI</name>
<gene>
    <name evidence="1" type="ORF">NPIL_684471</name>
</gene>
<keyword evidence="2" id="KW-1185">Reference proteome</keyword>
<proteinExistence type="predicted"/>
<sequence>MKSLYFPSKIRVAAIELEGVMMVKNVNNQLVLDGLQGKLVQCLADKLNFEIEILIAPDKDIMTDFGNGTFGGIVGMLQRREADMGVMGLTLLKKYRRPLISASR</sequence>
<dbReference type="Gene3D" id="3.40.190.10">
    <property type="entry name" value="Periplasmic binding protein-like II"/>
    <property type="match status" value="1"/>
</dbReference>
<reference evidence="1" key="1">
    <citation type="submission" date="2020-08" db="EMBL/GenBank/DDBJ databases">
        <title>Multicomponent nature underlies the extraordinary mechanical properties of spider dragline silk.</title>
        <authorList>
            <person name="Kono N."/>
            <person name="Nakamura H."/>
            <person name="Mori M."/>
            <person name="Yoshida Y."/>
            <person name="Ohtoshi R."/>
            <person name="Malay A.D."/>
            <person name="Moran D.A.P."/>
            <person name="Tomita M."/>
            <person name="Numata K."/>
            <person name="Arakawa K."/>
        </authorList>
    </citation>
    <scope>NUCLEOTIDE SEQUENCE</scope>
</reference>
<dbReference type="OrthoDB" id="6435855at2759"/>
<organism evidence="1 2">
    <name type="scientific">Nephila pilipes</name>
    <name type="common">Giant wood spider</name>
    <name type="synonym">Nephila maculata</name>
    <dbReference type="NCBI Taxonomy" id="299642"/>
    <lineage>
        <taxon>Eukaryota</taxon>
        <taxon>Metazoa</taxon>
        <taxon>Ecdysozoa</taxon>
        <taxon>Arthropoda</taxon>
        <taxon>Chelicerata</taxon>
        <taxon>Arachnida</taxon>
        <taxon>Araneae</taxon>
        <taxon>Araneomorphae</taxon>
        <taxon>Entelegynae</taxon>
        <taxon>Araneoidea</taxon>
        <taxon>Nephilidae</taxon>
        <taxon>Nephila</taxon>
    </lineage>
</organism>
<comment type="caution">
    <text evidence="1">The sequence shown here is derived from an EMBL/GenBank/DDBJ whole genome shotgun (WGS) entry which is preliminary data.</text>
</comment>
<protein>
    <submittedName>
        <fullName evidence="1">Uncharacterized protein</fullName>
    </submittedName>
</protein>
<dbReference type="Proteomes" id="UP000887013">
    <property type="component" value="Unassembled WGS sequence"/>
</dbReference>
<accession>A0A8X6P5L4</accession>
<dbReference type="AlphaFoldDB" id="A0A8X6P5L4"/>